<evidence type="ECO:0000313" key="5">
    <source>
        <dbReference type="EMBL" id="MDR6968389.1"/>
    </source>
</evidence>
<keyword evidence="6" id="KW-1185">Reference proteome</keyword>
<dbReference type="EC" id="2.1.1.-" evidence="5"/>
<dbReference type="Pfam" id="PF01170">
    <property type="entry name" value="UPF0020"/>
    <property type="match status" value="1"/>
</dbReference>
<dbReference type="SUPFAM" id="SSF53335">
    <property type="entry name" value="S-adenosyl-L-methionine-dependent methyltransferases"/>
    <property type="match status" value="1"/>
</dbReference>
<proteinExistence type="predicted"/>
<dbReference type="InterPro" id="IPR000241">
    <property type="entry name" value="RlmKL-like_Mtase"/>
</dbReference>
<dbReference type="Pfam" id="PF22020">
    <property type="entry name" value="RlmL_1st"/>
    <property type="match status" value="1"/>
</dbReference>
<gene>
    <name evidence="5" type="ORF">J2X31_002412</name>
</gene>
<dbReference type="Pfam" id="PF02926">
    <property type="entry name" value="THUMP"/>
    <property type="match status" value="1"/>
</dbReference>
<protein>
    <submittedName>
        <fullName evidence="5">N6-adenine-specific DNA methylase</fullName>
        <ecNumber evidence="5">2.1.1.-</ecNumber>
    </submittedName>
</protein>
<keyword evidence="2 5" id="KW-0808">Transferase</keyword>
<dbReference type="Gene3D" id="3.30.2130.30">
    <property type="match status" value="1"/>
</dbReference>
<dbReference type="InterPro" id="IPR054170">
    <property type="entry name" value="RlmL_1st"/>
</dbReference>
<dbReference type="EMBL" id="JAVDVI010000010">
    <property type="protein sequence ID" value="MDR6968389.1"/>
    <property type="molecule type" value="Genomic_DNA"/>
</dbReference>
<dbReference type="PANTHER" id="PTHR47313">
    <property type="entry name" value="RIBOSOMAL RNA LARGE SUBUNIT METHYLTRANSFERASE K/L"/>
    <property type="match status" value="1"/>
</dbReference>
<reference evidence="5 6" key="1">
    <citation type="submission" date="2023-07" db="EMBL/GenBank/DDBJ databases">
        <title>Sorghum-associated microbial communities from plants grown in Nebraska, USA.</title>
        <authorList>
            <person name="Schachtman D."/>
        </authorList>
    </citation>
    <scope>NUCLEOTIDE SEQUENCE [LARGE SCALE GENOMIC DNA]</scope>
    <source>
        <strain evidence="5 6">3773</strain>
    </source>
</reference>
<dbReference type="PROSITE" id="PS51165">
    <property type="entry name" value="THUMP"/>
    <property type="match status" value="1"/>
</dbReference>
<dbReference type="Proteomes" id="UP001255185">
    <property type="component" value="Unassembled WGS sequence"/>
</dbReference>
<dbReference type="InterPro" id="IPR029063">
    <property type="entry name" value="SAM-dependent_MTases_sf"/>
</dbReference>
<feature type="domain" description="THUMP" evidence="4">
    <location>
        <begin position="46"/>
        <end position="157"/>
    </location>
</feature>
<dbReference type="InterPro" id="IPR002052">
    <property type="entry name" value="DNA_methylase_N6_adenine_CS"/>
</dbReference>
<dbReference type="SMART" id="SM00981">
    <property type="entry name" value="THUMP"/>
    <property type="match status" value="1"/>
</dbReference>
<evidence type="ECO:0000256" key="1">
    <source>
        <dbReference type="ARBA" id="ARBA00022603"/>
    </source>
</evidence>
<evidence type="ECO:0000256" key="3">
    <source>
        <dbReference type="PROSITE-ProRule" id="PRU00529"/>
    </source>
</evidence>
<sequence length="393" mass="44803">MENNFKMVAKTFFGFEEILAKELQMLGAQEVEQGVRMVSFKGDKGFMYKANLSLRTALKILKPIYFFRVNNEESLYKGISGIDWSKYLNSNQTFVIDATVHSEKFNHSEFVAQKCKDAIVDQFRTRTGQRPSIDKQYPDLRINIHIDKDQCSVALDTSGNSLHQRGYRTATNIAPINEVLAAGMLLLSGWDGQGDFIDPMCGSGTILAEAAMIACNIPANINRKEFAFEKWNDWDNDLFDQIVTSCLKKVREFHYTIKGYDKAPSAVSKAKDNIKNANLDEYISISEENFFDTEKTSKGPLHMVFNPPYGERLDIQMENFYKNIGDTLKKNYPGTNAWFITANLEALKFVGLKPSRKIKLFNGSLEARLVKYEMYEGSKRTKFQTSDDNNDLN</sequence>
<name>A0ABU1TQX7_9FLAO</name>
<dbReference type="PROSITE" id="PS00092">
    <property type="entry name" value="N6_MTASE"/>
    <property type="match status" value="1"/>
</dbReference>
<dbReference type="InterPro" id="IPR004114">
    <property type="entry name" value="THUMP_dom"/>
</dbReference>
<evidence type="ECO:0000256" key="2">
    <source>
        <dbReference type="ARBA" id="ARBA00022679"/>
    </source>
</evidence>
<evidence type="ECO:0000259" key="4">
    <source>
        <dbReference type="PROSITE" id="PS51165"/>
    </source>
</evidence>
<keyword evidence="1 5" id="KW-0489">Methyltransferase</keyword>
<dbReference type="GO" id="GO:0008168">
    <property type="term" value="F:methyltransferase activity"/>
    <property type="evidence" value="ECO:0007669"/>
    <property type="project" value="UniProtKB-KW"/>
</dbReference>
<dbReference type="RefSeq" id="WP_310026949.1">
    <property type="nucleotide sequence ID" value="NZ_JAVDVI010000010.1"/>
</dbReference>
<dbReference type="GO" id="GO:0032259">
    <property type="term" value="P:methylation"/>
    <property type="evidence" value="ECO:0007669"/>
    <property type="project" value="UniProtKB-KW"/>
</dbReference>
<organism evidence="5 6">
    <name type="scientific">Flavobacterium arsenatis</name>
    <dbReference type="NCBI Taxonomy" id="1484332"/>
    <lineage>
        <taxon>Bacteria</taxon>
        <taxon>Pseudomonadati</taxon>
        <taxon>Bacteroidota</taxon>
        <taxon>Flavobacteriia</taxon>
        <taxon>Flavobacteriales</taxon>
        <taxon>Flavobacteriaceae</taxon>
        <taxon>Flavobacterium</taxon>
    </lineage>
</organism>
<evidence type="ECO:0000313" key="6">
    <source>
        <dbReference type="Proteomes" id="UP001255185"/>
    </source>
</evidence>
<comment type="caution">
    <text evidence="5">The sequence shown here is derived from an EMBL/GenBank/DDBJ whole genome shotgun (WGS) entry which is preliminary data.</text>
</comment>
<dbReference type="CDD" id="cd11715">
    <property type="entry name" value="THUMP_AdoMetMT"/>
    <property type="match status" value="1"/>
</dbReference>
<dbReference type="PANTHER" id="PTHR47313:SF1">
    <property type="entry name" value="RIBOSOMAL RNA LARGE SUBUNIT METHYLTRANSFERASE K_L"/>
    <property type="match status" value="1"/>
</dbReference>
<dbReference type="Gene3D" id="3.40.50.150">
    <property type="entry name" value="Vaccinia Virus protein VP39"/>
    <property type="match status" value="1"/>
</dbReference>
<accession>A0ABU1TQX7</accession>
<keyword evidence="3" id="KW-0694">RNA-binding</keyword>